<dbReference type="Proteomes" id="UP001595075">
    <property type="component" value="Unassembled WGS sequence"/>
</dbReference>
<dbReference type="EMBL" id="JAZHXI010000009">
    <property type="protein sequence ID" value="KAL2068282.1"/>
    <property type="molecule type" value="Genomic_DNA"/>
</dbReference>
<protein>
    <submittedName>
        <fullName evidence="2">Uncharacterized protein</fullName>
    </submittedName>
</protein>
<gene>
    <name evidence="2" type="ORF">VTL71DRAFT_16380</name>
</gene>
<proteinExistence type="predicted"/>
<evidence type="ECO:0000313" key="3">
    <source>
        <dbReference type="Proteomes" id="UP001595075"/>
    </source>
</evidence>
<feature type="region of interest" description="Disordered" evidence="1">
    <location>
        <begin position="119"/>
        <end position="144"/>
    </location>
</feature>
<accession>A0ABR4CFI5</accession>
<sequence>MFSHLDLPDRSANVCFPTSESSSRCLPLYHPQHPTIRPSFLSSPTSRLQNQPAMATRKKRKDERSAGVTIPVLHNLQKGNASISSRKNKVEAQKCRRLCLNHLAFRSAEDQTFVAPLSRSLPSRRSKPMSQKEMLQKGKKQTVSRTHTVVGNMQSEREKRSGLLGRARGIMVCSRKGRNF</sequence>
<keyword evidence="3" id="KW-1185">Reference proteome</keyword>
<reference evidence="2 3" key="1">
    <citation type="journal article" date="2024" name="Commun. Biol.">
        <title>Comparative genomic analysis of thermophilic fungi reveals convergent evolutionary adaptations and gene losses.</title>
        <authorList>
            <person name="Steindorff A.S."/>
            <person name="Aguilar-Pontes M.V."/>
            <person name="Robinson A.J."/>
            <person name="Andreopoulos B."/>
            <person name="LaButti K."/>
            <person name="Kuo A."/>
            <person name="Mondo S."/>
            <person name="Riley R."/>
            <person name="Otillar R."/>
            <person name="Haridas S."/>
            <person name="Lipzen A."/>
            <person name="Grimwood J."/>
            <person name="Schmutz J."/>
            <person name="Clum A."/>
            <person name="Reid I.D."/>
            <person name="Moisan M.C."/>
            <person name="Butler G."/>
            <person name="Nguyen T.T.M."/>
            <person name="Dewar K."/>
            <person name="Conant G."/>
            <person name="Drula E."/>
            <person name="Henrissat B."/>
            <person name="Hansel C."/>
            <person name="Singer S."/>
            <person name="Hutchinson M.I."/>
            <person name="de Vries R.P."/>
            <person name="Natvig D.O."/>
            <person name="Powell A.J."/>
            <person name="Tsang A."/>
            <person name="Grigoriev I.V."/>
        </authorList>
    </citation>
    <scope>NUCLEOTIDE SEQUENCE [LARGE SCALE GENOMIC DNA]</scope>
    <source>
        <strain evidence="2 3">CBS 494.80</strain>
    </source>
</reference>
<feature type="region of interest" description="Disordered" evidence="1">
    <location>
        <begin position="37"/>
        <end position="65"/>
    </location>
</feature>
<organism evidence="2 3">
    <name type="scientific">Oculimacula yallundae</name>
    <dbReference type="NCBI Taxonomy" id="86028"/>
    <lineage>
        <taxon>Eukaryota</taxon>
        <taxon>Fungi</taxon>
        <taxon>Dikarya</taxon>
        <taxon>Ascomycota</taxon>
        <taxon>Pezizomycotina</taxon>
        <taxon>Leotiomycetes</taxon>
        <taxon>Helotiales</taxon>
        <taxon>Ploettnerulaceae</taxon>
        <taxon>Oculimacula</taxon>
    </lineage>
</organism>
<evidence type="ECO:0000313" key="2">
    <source>
        <dbReference type="EMBL" id="KAL2068282.1"/>
    </source>
</evidence>
<name>A0ABR4CFI5_9HELO</name>
<evidence type="ECO:0000256" key="1">
    <source>
        <dbReference type="SAM" id="MobiDB-lite"/>
    </source>
</evidence>
<comment type="caution">
    <text evidence="2">The sequence shown here is derived from an EMBL/GenBank/DDBJ whole genome shotgun (WGS) entry which is preliminary data.</text>
</comment>
<feature type="compositionally biased region" description="Polar residues" evidence="1">
    <location>
        <begin position="40"/>
        <end position="53"/>
    </location>
</feature>